<comment type="caution">
    <text evidence="2">The sequence shown here is derived from an EMBL/GenBank/DDBJ whole genome shotgun (WGS) entry which is preliminary data.</text>
</comment>
<dbReference type="Pfam" id="PF00078">
    <property type="entry name" value="RVT_1"/>
    <property type="match status" value="1"/>
</dbReference>
<dbReference type="PANTHER" id="PTHR24559">
    <property type="entry name" value="TRANSPOSON TY3-I GAG-POL POLYPROTEIN"/>
    <property type="match status" value="1"/>
</dbReference>
<proteinExistence type="predicted"/>
<evidence type="ECO:0000313" key="3">
    <source>
        <dbReference type="Proteomes" id="UP000235145"/>
    </source>
</evidence>
<dbReference type="EMBL" id="NBSK02000001">
    <property type="protein sequence ID" value="KAJ0224953.1"/>
    <property type="molecule type" value="Genomic_DNA"/>
</dbReference>
<gene>
    <name evidence="2" type="ORF">LSAT_V11C100048380</name>
</gene>
<keyword evidence="3" id="KW-1185">Reference proteome</keyword>
<evidence type="ECO:0000313" key="2">
    <source>
        <dbReference type="EMBL" id="KAJ0224953.1"/>
    </source>
</evidence>
<dbReference type="InterPro" id="IPR043502">
    <property type="entry name" value="DNA/RNA_pol_sf"/>
</dbReference>
<feature type="domain" description="Reverse transcriptase" evidence="1">
    <location>
        <begin position="72"/>
        <end position="155"/>
    </location>
</feature>
<protein>
    <recommendedName>
        <fullName evidence="1">Reverse transcriptase domain-containing protein</fullName>
    </recommendedName>
</protein>
<reference evidence="2 3" key="1">
    <citation type="journal article" date="2017" name="Nat. Commun.">
        <title>Genome assembly with in vitro proximity ligation data and whole-genome triplication in lettuce.</title>
        <authorList>
            <person name="Reyes-Chin-Wo S."/>
            <person name="Wang Z."/>
            <person name="Yang X."/>
            <person name="Kozik A."/>
            <person name="Arikit S."/>
            <person name="Song C."/>
            <person name="Xia L."/>
            <person name="Froenicke L."/>
            <person name="Lavelle D.O."/>
            <person name="Truco M.J."/>
            <person name="Xia R."/>
            <person name="Zhu S."/>
            <person name="Xu C."/>
            <person name="Xu H."/>
            <person name="Xu X."/>
            <person name="Cox K."/>
            <person name="Korf I."/>
            <person name="Meyers B.C."/>
            <person name="Michelmore R.W."/>
        </authorList>
    </citation>
    <scope>NUCLEOTIDE SEQUENCE [LARGE SCALE GENOMIC DNA]</scope>
    <source>
        <strain evidence="3">cv. Salinas</strain>
        <tissue evidence="2">Seedlings</tissue>
    </source>
</reference>
<organism evidence="2 3">
    <name type="scientific">Lactuca sativa</name>
    <name type="common">Garden lettuce</name>
    <dbReference type="NCBI Taxonomy" id="4236"/>
    <lineage>
        <taxon>Eukaryota</taxon>
        <taxon>Viridiplantae</taxon>
        <taxon>Streptophyta</taxon>
        <taxon>Embryophyta</taxon>
        <taxon>Tracheophyta</taxon>
        <taxon>Spermatophyta</taxon>
        <taxon>Magnoliopsida</taxon>
        <taxon>eudicotyledons</taxon>
        <taxon>Gunneridae</taxon>
        <taxon>Pentapetalae</taxon>
        <taxon>asterids</taxon>
        <taxon>campanulids</taxon>
        <taxon>Asterales</taxon>
        <taxon>Asteraceae</taxon>
        <taxon>Cichorioideae</taxon>
        <taxon>Cichorieae</taxon>
        <taxon>Lactucinae</taxon>
        <taxon>Lactuca</taxon>
    </lineage>
</organism>
<dbReference type="CDD" id="cd01647">
    <property type="entry name" value="RT_LTR"/>
    <property type="match status" value="1"/>
</dbReference>
<evidence type="ECO:0000259" key="1">
    <source>
        <dbReference type="Pfam" id="PF00078"/>
    </source>
</evidence>
<name>A0A9R1WJ57_LACSA</name>
<dbReference type="AlphaFoldDB" id="A0A9R1WJ57"/>
<dbReference type="PANTHER" id="PTHR24559:SF444">
    <property type="entry name" value="REVERSE TRANSCRIPTASE DOMAIN-CONTAINING PROTEIN"/>
    <property type="match status" value="1"/>
</dbReference>
<accession>A0A9R1WJ57</accession>
<sequence>MWTPTDMIGVDRKLIEHKLMTNPGAKEIKQKKRVQGGDRNRAINAEVAKLTKAGIMREAVFPTWIVNPVMARKHDGSWRMCIDLSNINKACPKDCYPLPEIDQKVELLQGFKLKCFLDAYKGYHQIMMSKEDEENTAFYTDHRTFYYTKMPFGLKKCGVHVPVASRLDILQPN</sequence>
<dbReference type="Proteomes" id="UP000235145">
    <property type="component" value="Unassembled WGS sequence"/>
</dbReference>
<dbReference type="SUPFAM" id="SSF56672">
    <property type="entry name" value="DNA/RNA polymerases"/>
    <property type="match status" value="1"/>
</dbReference>
<dbReference type="Gene3D" id="3.10.10.10">
    <property type="entry name" value="HIV Type 1 Reverse Transcriptase, subunit A, domain 1"/>
    <property type="match status" value="1"/>
</dbReference>
<dbReference type="InterPro" id="IPR053134">
    <property type="entry name" value="RNA-dir_DNA_polymerase"/>
</dbReference>
<dbReference type="InterPro" id="IPR000477">
    <property type="entry name" value="RT_dom"/>
</dbReference>